<evidence type="ECO:0000256" key="1">
    <source>
        <dbReference type="ARBA" id="ARBA00022737"/>
    </source>
</evidence>
<evidence type="ECO:0000313" key="4">
    <source>
        <dbReference type="Proteomes" id="UP000481153"/>
    </source>
</evidence>
<keyword evidence="2" id="KW-0802">TPR repeat</keyword>
<evidence type="ECO:0000313" key="3">
    <source>
        <dbReference type="EMBL" id="KAF0735644.1"/>
    </source>
</evidence>
<dbReference type="PRINTS" id="PR00381">
    <property type="entry name" value="KINESINLIGHT"/>
</dbReference>
<dbReference type="Gene3D" id="1.25.40.10">
    <property type="entry name" value="Tetratricopeptide repeat domain"/>
    <property type="match status" value="1"/>
</dbReference>
<proteinExistence type="predicted"/>
<dbReference type="Pfam" id="PF13424">
    <property type="entry name" value="TPR_12"/>
    <property type="match status" value="1"/>
</dbReference>
<dbReference type="PANTHER" id="PTHR45641:SF19">
    <property type="entry name" value="NEPHROCYSTIN-3"/>
    <property type="match status" value="1"/>
</dbReference>
<reference evidence="3 4" key="1">
    <citation type="submission" date="2019-07" db="EMBL/GenBank/DDBJ databases">
        <title>Genomics analysis of Aphanomyces spp. identifies a new class of oomycete effector associated with host adaptation.</title>
        <authorList>
            <person name="Gaulin E."/>
        </authorList>
    </citation>
    <scope>NUCLEOTIDE SEQUENCE [LARGE SCALE GENOMIC DNA]</scope>
    <source>
        <strain evidence="3 4">ATCC 201684</strain>
    </source>
</reference>
<evidence type="ECO:0000256" key="2">
    <source>
        <dbReference type="ARBA" id="ARBA00022803"/>
    </source>
</evidence>
<dbReference type="SUPFAM" id="SSF48452">
    <property type="entry name" value="TPR-like"/>
    <property type="match status" value="2"/>
</dbReference>
<accession>A0A6G0X6Y6</accession>
<dbReference type="AlphaFoldDB" id="A0A6G0X6Y6"/>
<organism evidence="3 4">
    <name type="scientific">Aphanomyces euteiches</name>
    <dbReference type="NCBI Taxonomy" id="100861"/>
    <lineage>
        <taxon>Eukaryota</taxon>
        <taxon>Sar</taxon>
        <taxon>Stramenopiles</taxon>
        <taxon>Oomycota</taxon>
        <taxon>Saprolegniomycetes</taxon>
        <taxon>Saprolegniales</taxon>
        <taxon>Verrucalvaceae</taxon>
        <taxon>Aphanomyces</taxon>
    </lineage>
</organism>
<keyword evidence="1" id="KW-0677">Repeat</keyword>
<name>A0A6G0X6Y6_9STRA</name>
<sequence length="446" mass="50553">MAAKDSALEETSTPLGLTLGFFKRFIEIHGGRDAFENLTTGAVCARFLLPWSFVRQASDVVCQPCLVVSYLDVVDALDDFFQENGLDDSVAVWFCTFCNNQHEIQDQVYDFDHWFGIFRSSLRSVGNVVMVMSPWNDPTTLRRTWCVFEVYASVVENARFEIAMGRSQKASFLQDIQDDGAFYKMLSTIQSEKSETTIPSDRDNIFQLIRDEVGFVKLDRMVFEVLEKWMLRTVDQQIEQAADVLSRAGWLMVKGTLLRMKSDYGDAAIVFRSAHDIYLCGKGPDCPDAWKALADTAAAMLERGGALDEVATMSEEALGHQIRLLSKDHEETLSSMDCLGNIYSRQGKYDVAMPLLMECYEKRRQLFGEEHLSTRNTMTELSIVCVNQNKLEEALDWSLRCFTVQKRVLGEDHPDTSRMQNNVGIIYLMLGKTSSALPFIQGSYEV</sequence>
<gene>
    <name evidence="3" type="ORF">Ae201684_007961</name>
</gene>
<evidence type="ECO:0008006" key="5">
    <source>
        <dbReference type="Google" id="ProtNLM"/>
    </source>
</evidence>
<dbReference type="VEuPathDB" id="FungiDB:AeMF1_002793"/>
<dbReference type="Proteomes" id="UP000481153">
    <property type="component" value="Unassembled WGS sequence"/>
</dbReference>
<dbReference type="EMBL" id="VJMJ01000094">
    <property type="protein sequence ID" value="KAF0735644.1"/>
    <property type="molecule type" value="Genomic_DNA"/>
</dbReference>
<dbReference type="InterPro" id="IPR011990">
    <property type="entry name" value="TPR-like_helical_dom_sf"/>
</dbReference>
<dbReference type="PANTHER" id="PTHR45641">
    <property type="entry name" value="TETRATRICOPEPTIDE REPEAT PROTEIN (AFU_ORTHOLOGUE AFUA_6G03870)"/>
    <property type="match status" value="1"/>
</dbReference>
<protein>
    <recommendedName>
        <fullName evidence="5">Mbre TPR repeat protein</fullName>
    </recommendedName>
</protein>
<keyword evidence="4" id="KW-1185">Reference proteome</keyword>
<comment type="caution">
    <text evidence="3">The sequence shown here is derived from an EMBL/GenBank/DDBJ whole genome shotgun (WGS) entry which is preliminary data.</text>
</comment>